<keyword evidence="3" id="KW-1185">Reference proteome</keyword>
<dbReference type="AlphaFoldDB" id="A0A5C6RLK2"/>
<evidence type="ECO:0000256" key="1">
    <source>
        <dbReference type="SAM" id="MobiDB-lite"/>
    </source>
</evidence>
<reference evidence="2 3" key="1">
    <citation type="submission" date="2019-08" db="EMBL/GenBank/DDBJ databases">
        <title>Genome of Phaeodactylibacter luteus.</title>
        <authorList>
            <person name="Bowman J.P."/>
        </authorList>
    </citation>
    <scope>NUCLEOTIDE SEQUENCE [LARGE SCALE GENOMIC DNA]</scope>
    <source>
        <strain evidence="2 3">KCTC 42180</strain>
    </source>
</reference>
<gene>
    <name evidence="2" type="ORF">FRY97_10775</name>
</gene>
<evidence type="ECO:0000313" key="2">
    <source>
        <dbReference type="EMBL" id="TXB63133.1"/>
    </source>
</evidence>
<proteinExistence type="predicted"/>
<dbReference type="EMBL" id="VOOR01000019">
    <property type="protein sequence ID" value="TXB63133.1"/>
    <property type="molecule type" value="Genomic_DNA"/>
</dbReference>
<evidence type="ECO:0000313" key="3">
    <source>
        <dbReference type="Proteomes" id="UP000321580"/>
    </source>
</evidence>
<sequence>MSEALALCWHRPSAAQGWPKARPDACRARGRADSEPRSIAAPAIGQGQAPSAKQAGASLKNGKLIYGSFDGVAASG</sequence>
<feature type="region of interest" description="Disordered" evidence="1">
    <location>
        <begin position="18"/>
        <end position="55"/>
    </location>
</feature>
<comment type="caution">
    <text evidence="2">The sequence shown here is derived from an EMBL/GenBank/DDBJ whole genome shotgun (WGS) entry which is preliminary data.</text>
</comment>
<feature type="compositionally biased region" description="Basic and acidic residues" evidence="1">
    <location>
        <begin position="21"/>
        <end position="36"/>
    </location>
</feature>
<dbReference type="Proteomes" id="UP000321580">
    <property type="component" value="Unassembled WGS sequence"/>
</dbReference>
<organism evidence="2 3">
    <name type="scientific">Phaeodactylibacter luteus</name>
    <dbReference type="NCBI Taxonomy" id="1564516"/>
    <lineage>
        <taxon>Bacteria</taxon>
        <taxon>Pseudomonadati</taxon>
        <taxon>Bacteroidota</taxon>
        <taxon>Saprospiria</taxon>
        <taxon>Saprospirales</taxon>
        <taxon>Haliscomenobacteraceae</taxon>
        <taxon>Phaeodactylibacter</taxon>
    </lineage>
</organism>
<accession>A0A5C6RLK2</accession>
<name>A0A5C6RLK2_9BACT</name>
<protein>
    <submittedName>
        <fullName evidence="2">Uncharacterized protein</fullName>
    </submittedName>
</protein>